<evidence type="ECO:0000313" key="2">
    <source>
        <dbReference type="Proteomes" id="UP000019140"/>
    </source>
</evidence>
<proteinExistence type="predicted"/>
<name>W4L6G3_9BACT</name>
<accession>W4L6G3</accession>
<sequence>MYLIRRIAKTQPGKAWEVAGLLTKICQAYEAGGRNKAQIFIGGQGLPGEANVVYAEWTQERIEPNRFPNVPKSVFEDNPKLQALLTSFEIEFFELATPEKLQERGVI</sequence>
<protein>
    <submittedName>
        <fullName evidence="1">Uncharacterized protein</fullName>
    </submittedName>
</protein>
<dbReference type="EMBL" id="AZHX01002601">
    <property type="protein sequence ID" value="ETW93683.1"/>
    <property type="molecule type" value="Genomic_DNA"/>
</dbReference>
<comment type="caution">
    <text evidence="1">The sequence shown here is derived from an EMBL/GenBank/DDBJ whole genome shotgun (WGS) entry which is preliminary data.</text>
</comment>
<dbReference type="HOGENOM" id="CLU_2205220_0_0_7"/>
<dbReference type="AlphaFoldDB" id="W4L6G3"/>
<reference evidence="1 2" key="1">
    <citation type="journal article" date="2014" name="Nature">
        <title>An environmental bacterial taxon with a large and distinct metabolic repertoire.</title>
        <authorList>
            <person name="Wilson M.C."/>
            <person name="Mori T."/>
            <person name="Ruckert C."/>
            <person name="Uria A.R."/>
            <person name="Helf M.J."/>
            <person name="Takada K."/>
            <person name="Gernert C."/>
            <person name="Steffens U.A."/>
            <person name="Heycke N."/>
            <person name="Schmitt S."/>
            <person name="Rinke C."/>
            <person name="Helfrich E.J."/>
            <person name="Brachmann A.O."/>
            <person name="Gurgui C."/>
            <person name="Wakimoto T."/>
            <person name="Kracht M."/>
            <person name="Crusemann M."/>
            <person name="Hentschel U."/>
            <person name="Abe I."/>
            <person name="Matsunaga S."/>
            <person name="Kalinowski J."/>
            <person name="Takeyama H."/>
            <person name="Piel J."/>
        </authorList>
    </citation>
    <scope>NUCLEOTIDE SEQUENCE [LARGE SCALE GENOMIC DNA]</scope>
    <source>
        <strain evidence="2">TSY2</strain>
    </source>
</reference>
<keyword evidence="2" id="KW-1185">Reference proteome</keyword>
<evidence type="ECO:0000313" key="1">
    <source>
        <dbReference type="EMBL" id="ETW93683.1"/>
    </source>
</evidence>
<gene>
    <name evidence="1" type="ORF">ETSY2_50990</name>
</gene>
<organism evidence="1 2">
    <name type="scientific">Candidatus Entotheonella gemina</name>
    <dbReference type="NCBI Taxonomy" id="1429439"/>
    <lineage>
        <taxon>Bacteria</taxon>
        <taxon>Pseudomonadati</taxon>
        <taxon>Nitrospinota/Tectimicrobiota group</taxon>
        <taxon>Candidatus Tectimicrobiota</taxon>
        <taxon>Candidatus Entotheonellia</taxon>
        <taxon>Candidatus Entotheonellales</taxon>
        <taxon>Candidatus Entotheonellaceae</taxon>
        <taxon>Candidatus Entotheonella</taxon>
    </lineage>
</organism>
<dbReference type="Proteomes" id="UP000019140">
    <property type="component" value="Unassembled WGS sequence"/>
</dbReference>